<dbReference type="InterPro" id="IPR050109">
    <property type="entry name" value="HTH-type_TetR-like_transc_reg"/>
</dbReference>
<proteinExistence type="predicted"/>
<dbReference type="Pfam" id="PF00440">
    <property type="entry name" value="TetR_N"/>
    <property type="match status" value="1"/>
</dbReference>
<dbReference type="SUPFAM" id="SSF46689">
    <property type="entry name" value="Homeodomain-like"/>
    <property type="match status" value="1"/>
</dbReference>
<evidence type="ECO:0000313" key="6">
    <source>
        <dbReference type="Proteomes" id="UP001183420"/>
    </source>
</evidence>
<comment type="caution">
    <text evidence="5">The sequence shown here is derived from an EMBL/GenBank/DDBJ whole genome shotgun (WGS) entry which is preliminary data.</text>
</comment>
<accession>A0ABU2LX64</accession>
<keyword evidence="1 2" id="KW-0238">DNA-binding</keyword>
<evidence type="ECO:0000313" key="5">
    <source>
        <dbReference type="EMBL" id="MDT0322156.1"/>
    </source>
</evidence>
<dbReference type="SUPFAM" id="SSF48498">
    <property type="entry name" value="Tetracyclin repressor-like, C-terminal domain"/>
    <property type="match status" value="1"/>
</dbReference>
<gene>
    <name evidence="5" type="ORF">RNC47_27885</name>
</gene>
<name>A0ABU2LX64_9ACTN</name>
<protein>
    <submittedName>
        <fullName evidence="5">TetR/AcrR family transcriptional regulator</fullName>
    </submittedName>
</protein>
<evidence type="ECO:0000256" key="1">
    <source>
        <dbReference type="ARBA" id="ARBA00023125"/>
    </source>
</evidence>
<feature type="compositionally biased region" description="Basic and acidic residues" evidence="3">
    <location>
        <begin position="244"/>
        <end position="253"/>
    </location>
</feature>
<dbReference type="PANTHER" id="PTHR30055:SF233">
    <property type="entry name" value="REGULATORY PROTEIN TETR"/>
    <property type="match status" value="1"/>
</dbReference>
<sequence length="259" mass="28263">MNTNESSEAIEGDVPTRLMRAAERLLASSVDGRISTREICAGAQVTAPTLYHHFKDKDALLDAVVLEGFSAYLDRKRAVQWSGDVFEDFRAGWDMHVSFGCEHPAHYRLMFGNPQVDRIAPAALVAQDEVARQVAEWAAKGHLKVPVDAATQTMSTAAVGVTLQLIAARADNTHPISTNVRDTVAEALFHPVSNDDALATGVIRPARQLLDALQHGPTGPLRPAEVALLREWLVSLADQSRQQNEGEAHDRCSRTHPHA</sequence>
<dbReference type="EMBL" id="JAVREM010000055">
    <property type="protein sequence ID" value="MDT0322156.1"/>
    <property type="molecule type" value="Genomic_DNA"/>
</dbReference>
<evidence type="ECO:0000256" key="2">
    <source>
        <dbReference type="PROSITE-ProRule" id="PRU00335"/>
    </source>
</evidence>
<dbReference type="InterPro" id="IPR001647">
    <property type="entry name" value="HTH_TetR"/>
</dbReference>
<evidence type="ECO:0000259" key="4">
    <source>
        <dbReference type="PROSITE" id="PS50977"/>
    </source>
</evidence>
<feature type="DNA-binding region" description="H-T-H motif" evidence="2">
    <location>
        <begin position="35"/>
        <end position="54"/>
    </location>
</feature>
<feature type="region of interest" description="Disordered" evidence="3">
    <location>
        <begin position="239"/>
        <end position="259"/>
    </location>
</feature>
<organism evidence="5 6">
    <name type="scientific">Streptomyces millisiae</name>
    <dbReference type="NCBI Taxonomy" id="3075542"/>
    <lineage>
        <taxon>Bacteria</taxon>
        <taxon>Bacillati</taxon>
        <taxon>Actinomycetota</taxon>
        <taxon>Actinomycetes</taxon>
        <taxon>Kitasatosporales</taxon>
        <taxon>Streptomycetaceae</taxon>
        <taxon>Streptomyces</taxon>
    </lineage>
</organism>
<dbReference type="InterPro" id="IPR009057">
    <property type="entry name" value="Homeodomain-like_sf"/>
</dbReference>
<feature type="domain" description="HTH tetR-type" evidence="4">
    <location>
        <begin position="12"/>
        <end position="72"/>
    </location>
</feature>
<dbReference type="Gene3D" id="1.10.357.10">
    <property type="entry name" value="Tetracycline Repressor, domain 2"/>
    <property type="match status" value="1"/>
</dbReference>
<keyword evidence="6" id="KW-1185">Reference proteome</keyword>
<dbReference type="PANTHER" id="PTHR30055">
    <property type="entry name" value="HTH-TYPE TRANSCRIPTIONAL REGULATOR RUTR"/>
    <property type="match status" value="1"/>
</dbReference>
<dbReference type="InterPro" id="IPR036271">
    <property type="entry name" value="Tet_transcr_reg_TetR-rel_C_sf"/>
</dbReference>
<dbReference type="Proteomes" id="UP001183420">
    <property type="component" value="Unassembled WGS sequence"/>
</dbReference>
<reference evidence="6" key="1">
    <citation type="submission" date="2023-07" db="EMBL/GenBank/DDBJ databases">
        <title>30 novel species of actinomycetes from the DSMZ collection.</title>
        <authorList>
            <person name="Nouioui I."/>
        </authorList>
    </citation>
    <scope>NUCLEOTIDE SEQUENCE [LARGE SCALE GENOMIC DNA]</scope>
    <source>
        <strain evidence="6">DSM 44918</strain>
    </source>
</reference>
<dbReference type="RefSeq" id="WP_311602633.1">
    <property type="nucleotide sequence ID" value="NZ_JAVREM010000055.1"/>
</dbReference>
<dbReference type="PROSITE" id="PS50977">
    <property type="entry name" value="HTH_TETR_2"/>
    <property type="match status" value="1"/>
</dbReference>
<evidence type="ECO:0000256" key="3">
    <source>
        <dbReference type="SAM" id="MobiDB-lite"/>
    </source>
</evidence>